<accession>A0A1F5E4B1</accession>
<protein>
    <submittedName>
        <fullName evidence="2">Uncharacterized protein</fullName>
    </submittedName>
</protein>
<sequence>MIDSGDPQTQKATPDEMMNDKQRAEEILSRSEQLLRDYREDKIEISDVESLTETERDELARIVDFRVAELLEAGNLSGAILAAKQEIVVRVDSEIRAALEAKYHLIEFYNALGIPTVDVYREYIRVREQDKERLSEYVEQVLTTYDYLGNIPMEDAGWTEENAEKYLKEGSYGQGGDPSEVVYSLGLPVGNTIKSYSDTDYFLADTNIKFVDRGYYHGLFDPERTLTEAEREEIAQKAIPVRNTTNLLFHMTNSDRLPIIASTGLLSRYLIDQQVYSRHKGYSIVTSGWGLPSKGCNLIDVWDPTWAAGKGQQTHKFLGCKKMPVGDILVEDVGQFYRHREAPVIEYRTSSDFEIDISAIRENTTLGDGPVLIIKMREGRTSKIIRIPSFNYGNTASFVEDWVKPDEIVGIVMSPTAAGFAAERLIALAGGKILRDKYSRFNPMIPQKIAYELLGANLKIPIYDPEGNLVWPENISSDDLLEHVLKEKPEDEQPSDHEPKVEN</sequence>
<evidence type="ECO:0000313" key="3">
    <source>
        <dbReference type="Proteomes" id="UP000178583"/>
    </source>
</evidence>
<organism evidence="2 3">
    <name type="scientific">Candidatus Berkelbacteria bacterium RIFOXYA2_FULL_43_10</name>
    <dbReference type="NCBI Taxonomy" id="1797472"/>
    <lineage>
        <taxon>Bacteria</taxon>
        <taxon>Candidatus Berkelbacteria</taxon>
    </lineage>
</organism>
<feature type="compositionally biased region" description="Polar residues" evidence="1">
    <location>
        <begin position="1"/>
        <end position="12"/>
    </location>
</feature>
<dbReference type="AlphaFoldDB" id="A0A1F5E4B1"/>
<gene>
    <name evidence="2" type="ORF">A2215_03885</name>
</gene>
<evidence type="ECO:0000256" key="1">
    <source>
        <dbReference type="SAM" id="MobiDB-lite"/>
    </source>
</evidence>
<evidence type="ECO:0000313" key="2">
    <source>
        <dbReference type="EMBL" id="OGD62141.1"/>
    </source>
</evidence>
<name>A0A1F5E4B1_9BACT</name>
<dbReference type="Proteomes" id="UP000178583">
    <property type="component" value="Unassembled WGS sequence"/>
</dbReference>
<proteinExistence type="predicted"/>
<feature type="region of interest" description="Disordered" evidence="1">
    <location>
        <begin position="1"/>
        <end position="23"/>
    </location>
</feature>
<comment type="caution">
    <text evidence="2">The sequence shown here is derived from an EMBL/GenBank/DDBJ whole genome shotgun (WGS) entry which is preliminary data.</text>
</comment>
<reference evidence="2 3" key="1">
    <citation type="journal article" date="2016" name="Nat. Commun.">
        <title>Thousands of microbial genomes shed light on interconnected biogeochemical processes in an aquifer system.</title>
        <authorList>
            <person name="Anantharaman K."/>
            <person name="Brown C.T."/>
            <person name="Hug L.A."/>
            <person name="Sharon I."/>
            <person name="Castelle C.J."/>
            <person name="Probst A.J."/>
            <person name="Thomas B.C."/>
            <person name="Singh A."/>
            <person name="Wilkins M.J."/>
            <person name="Karaoz U."/>
            <person name="Brodie E.L."/>
            <person name="Williams K.H."/>
            <person name="Hubbard S.S."/>
            <person name="Banfield J.F."/>
        </authorList>
    </citation>
    <scope>NUCLEOTIDE SEQUENCE [LARGE SCALE GENOMIC DNA]</scope>
</reference>
<dbReference type="EMBL" id="MEZY01000053">
    <property type="protein sequence ID" value="OGD62141.1"/>
    <property type="molecule type" value="Genomic_DNA"/>
</dbReference>